<dbReference type="SUPFAM" id="SSF54001">
    <property type="entry name" value="Cysteine proteinases"/>
    <property type="match status" value="1"/>
</dbReference>
<dbReference type="InterPro" id="IPR038765">
    <property type="entry name" value="Papain-like_cys_pep_sf"/>
</dbReference>
<dbReference type="InterPro" id="IPR003653">
    <property type="entry name" value="Peptidase_C48_C"/>
</dbReference>
<dbReference type="Proteomes" id="UP000008022">
    <property type="component" value="Unassembled WGS sequence"/>
</dbReference>
<dbReference type="PROSITE" id="PS50600">
    <property type="entry name" value="ULP_PROTEASE"/>
    <property type="match status" value="1"/>
</dbReference>
<evidence type="ECO:0000313" key="7">
    <source>
        <dbReference type="Proteomes" id="UP000008022"/>
    </source>
</evidence>
<keyword evidence="7" id="KW-1185">Reference proteome</keyword>
<dbReference type="AlphaFoldDB" id="A0A0E0QYI9"/>
<evidence type="ECO:0000256" key="1">
    <source>
        <dbReference type="ARBA" id="ARBA00005234"/>
    </source>
</evidence>
<dbReference type="eggNOG" id="KOG0778">
    <property type="taxonomic scope" value="Eukaryota"/>
</dbReference>
<dbReference type="GO" id="GO:0005634">
    <property type="term" value="C:nucleus"/>
    <property type="evidence" value="ECO:0007669"/>
    <property type="project" value="TreeGrafter"/>
</dbReference>
<reference evidence="7" key="1">
    <citation type="submission" date="2013-06" db="EMBL/GenBank/DDBJ databases">
        <authorList>
            <person name="Zhao Q."/>
        </authorList>
    </citation>
    <scope>NUCLEOTIDE SEQUENCE</scope>
    <source>
        <strain evidence="7">cv. W1943</strain>
    </source>
</reference>
<dbReference type="PANTHER" id="PTHR12606:SF155">
    <property type="entry name" value="OS04G0316900 PROTEIN"/>
    <property type="match status" value="1"/>
</dbReference>
<evidence type="ECO:0000256" key="4">
    <source>
        <dbReference type="ARBA" id="ARBA00022807"/>
    </source>
</evidence>
<dbReference type="EnsemblPlants" id="ORUFI10G08890.2">
    <property type="protein sequence ID" value="ORUFI10G08890.2"/>
    <property type="gene ID" value="ORUFI10G08890"/>
</dbReference>
<protein>
    <recommendedName>
        <fullName evidence="5">Ubiquitin-like protease family profile domain-containing protein</fullName>
    </recommendedName>
</protein>
<accession>A0A0E0QYI9</accession>
<dbReference type="Gene3D" id="1.10.418.20">
    <property type="match status" value="1"/>
</dbReference>
<organism evidence="6 7">
    <name type="scientific">Oryza rufipogon</name>
    <name type="common">Brownbeard rice</name>
    <name type="synonym">Asian wild rice</name>
    <dbReference type="NCBI Taxonomy" id="4529"/>
    <lineage>
        <taxon>Eukaryota</taxon>
        <taxon>Viridiplantae</taxon>
        <taxon>Streptophyta</taxon>
        <taxon>Embryophyta</taxon>
        <taxon>Tracheophyta</taxon>
        <taxon>Spermatophyta</taxon>
        <taxon>Magnoliopsida</taxon>
        <taxon>Liliopsida</taxon>
        <taxon>Poales</taxon>
        <taxon>Poaceae</taxon>
        <taxon>BOP clade</taxon>
        <taxon>Oryzoideae</taxon>
        <taxon>Oryzeae</taxon>
        <taxon>Oryzinae</taxon>
        <taxon>Oryza</taxon>
    </lineage>
</organism>
<feature type="domain" description="Ubiquitin-like protease family profile" evidence="5">
    <location>
        <begin position="54"/>
        <end position="191"/>
    </location>
</feature>
<evidence type="ECO:0000256" key="2">
    <source>
        <dbReference type="ARBA" id="ARBA00022670"/>
    </source>
</evidence>
<name>A0A0E0QYI9_ORYRU</name>
<dbReference type="GO" id="GO:0016929">
    <property type="term" value="F:deSUMOylase activity"/>
    <property type="evidence" value="ECO:0007669"/>
    <property type="project" value="TreeGrafter"/>
</dbReference>
<dbReference type="STRING" id="4529.A0A0E0QYI9"/>
<dbReference type="GO" id="GO:0016926">
    <property type="term" value="P:protein desumoylation"/>
    <property type="evidence" value="ECO:0007669"/>
    <property type="project" value="TreeGrafter"/>
</dbReference>
<comment type="similarity">
    <text evidence="1">Belongs to the peptidase C48 family.</text>
</comment>
<reference evidence="6" key="2">
    <citation type="submission" date="2015-06" db="UniProtKB">
        <authorList>
            <consortium name="EnsemblPlants"/>
        </authorList>
    </citation>
    <scope>IDENTIFICATION</scope>
</reference>
<dbReference type="Pfam" id="PF02902">
    <property type="entry name" value="Peptidase_C48"/>
    <property type="match status" value="1"/>
</dbReference>
<keyword evidence="3" id="KW-0378">Hydrolase</keyword>
<evidence type="ECO:0000259" key="5">
    <source>
        <dbReference type="PROSITE" id="PS50600"/>
    </source>
</evidence>
<dbReference type="Gramene" id="ORUFI10G08890.2">
    <property type="protein sequence ID" value="ORUFI10G08890.2"/>
    <property type="gene ID" value="ORUFI10G08890"/>
</dbReference>
<evidence type="ECO:0000313" key="6">
    <source>
        <dbReference type="EnsemblPlants" id="ORUFI10G08890.2"/>
    </source>
</evidence>
<proteinExistence type="inferred from homology"/>
<dbReference type="PANTHER" id="PTHR12606">
    <property type="entry name" value="SENTRIN/SUMO-SPECIFIC PROTEASE"/>
    <property type="match status" value="1"/>
</dbReference>
<evidence type="ECO:0000256" key="3">
    <source>
        <dbReference type="ARBA" id="ARBA00022801"/>
    </source>
</evidence>
<sequence>MESRRRPSTAERFELENTYDYLPQDYVLTNQDATAQDIILVSSENETVVSMGGFSVKKHHLSCLLSKNEWVNDDVISAYIHCIKEAQSKTDKKVYYENPFLIAMLQRDAVYVIDEHINNFITNIVKNYLFHELIQGVQKHLDIITRRQDLPSHEWIDLNVVTWPIIEQLQVKIQLDGSSCGLFMLKFMEFFTGDKFSHPVTQKDIELFRYKLAGILLCWKTNMAAEASDVEQVEDTDNEDDVVIVGSRQRERWDMKESKVHSATNDHKYSSLLSVVSAMSLQELIGGLFQYIQQINCAETLENIWVQSSRPHTIKLSLKTLQSVLNDGPLDRNCFNMAIRKFMYENVQSLHKTSEAITKHCLDLQFWTATGFGISPMFHKDIDLAGSVGSWSKIHHEVAKCKSILIPVCAVGSYILVILDQESRTLYLLDPNPLNPIYENNPTMRYTKKLLNITNYFNRAMCVACPGSRWTEDIDLWRHIYVTNPVADSNLSGCLVHLFMRSWKDGALHLPSFKDVDELRKQFLLHLLMYEQNECASNVPSGARDFLHCIANAKH</sequence>
<dbReference type="OMA" id="FECIDEN"/>
<dbReference type="GO" id="GO:0006508">
    <property type="term" value="P:proteolysis"/>
    <property type="evidence" value="ECO:0007669"/>
    <property type="project" value="UniProtKB-KW"/>
</dbReference>
<keyword evidence="4" id="KW-0788">Thiol protease</keyword>
<dbReference type="Gene3D" id="3.40.395.10">
    <property type="entry name" value="Adenoviral Proteinase, Chain A"/>
    <property type="match status" value="1"/>
</dbReference>
<keyword evidence="2" id="KW-0645">Protease</keyword>